<dbReference type="InterPro" id="IPR043519">
    <property type="entry name" value="NT_sf"/>
</dbReference>
<organism evidence="2">
    <name type="scientific">Cuerna arida</name>
    <dbReference type="NCBI Taxonomy" id="1464854"/>
    <lineage>
        <taxon>Eukaryota</taxon>
        <taxon>Metazoa</taxon>
        <taxon>Ecdysozoa</taxon>
        <taxon>Arthropoda</taxon>
        <taxon>Hexapoda</taxon>
        <taxon>Insecta</taxon>
        <taxon>Pterygota</taxon>
        <taxon>Neoptera</taxon>
        <taxon>Paraneoptera</taxon>
        <taxon>Hemiptera</taxon>
        <taxon>Auchenorrhyncha</taxon>
        <taxon>Membracoidea</taxon>
        <taxon>Cicadellidae</taxon>
        <taxon>Cicadellinae</taxon>
        <taxon>Proconiini</taxon>
        <taxon>Cuerna</taxon>
    </lineage>
</organism>
<gene>
    <name evidence="2" type="ORF">g.48590</name>
</gene>
<dbReference type="GO" id="GO:0005739">
    <property type="term" value="C:mitochondrion"/>
    <property type="evidence" value="ECO:0007669"/>
    <property type="project" value="TreeGrafter"/>
</dbReference>
<dbReference type="GO" id="GO:0017148">
    <property type="term" value="P:negative regulation of translation"/>
    <property type="evidence" value="ECO:0007669"/>
    <property type="project" value="TreeGrafter"/>
</dbReference>
<dbReference type="GO" id="GO:0090071">
    <property type="term" value="P:negative regulation of ribosome biogenesis"/>
    <property type="evidence" value="ECO:0007669"/>
    <property type="project" value="TreeGrafter"/>
</dbReference>
<evidence type="ECO:0000256" key="1">
    <source>
        <dbReference type="ARBA" id="ARBA00010574"/>
    </source>
</evidence>
<sequence>KLSQKKIDGSLASKFKEFVDEDSEIILDVDEERQKLSQTNVNIQDTMVIDAFKNINLNRGAKGVFDIDDLVEVLKRDRAEDIFVCKVDPSIKYVDYICVVTGKSSRHILAMAEFIRKLYKLKRNDSEKIPRIEGKGDSTDWL</sequence>
<evidence type="ECO:0000313" key="2">
    <source>
        <dbReference type="EMBL" id="JAS46285.1"/>
    </source>
</evidence>
<dbReference type="InterPro" id="IPR004394">
    <property type="entry name" value="Iojap/RsfS/C7orf30"/>
</dbReference>
<dbReference type="AlphaFoldDB" id="A0A1B6F7W2"/>
<feature type="non-terminal residue" evidence="2">
    <location>
        <position position="142"/>
    </location>
</feature>
<dbReference type="PANTHER" id="PTHR21043">
    <property type="entry name" value="IOJAP SUPERFAMILY ORTHOLOG"/>
    <property type="match status" value="1"/>
</dbReference>
<reference evidence="2" key="1">
    <citation type="submission" date="2015-11" db="EMBL/GenBank/DDBJ databases">
        <title>De novo transcriptome assembly of four potential Pierce s Disease insect vectors from Arizona vineyards.</title>
        <authorList>
            <person name="Tassone E.E."/>
        </authorList>
    </citation>
    <scope>NUCLEOTIDE SEQUENCE</scope>
</reference>
<accession>A0A1B6F7W2</accession>
<name>A0A1B6F7W2_9HEMI</name>
<protein>
    <submittedName>
        <fullName evidence="2">Uncharacterized protein</fullName>
    </submittedName>
</protein>
<proteinExistence type="inferred from homology"/>
<dbReference type="EMBL" id="GECZ01023484">
    <property type="protein sequence ID" value="JAS46285.1"/>
    <property type="molecule type" value="Transcribed_RNA"/>
</dbReference>
<dbReference type="GO" id="GO:0043023">
    <property type="term" value="F:ribosomal large subunit binding"/>
    <property type="evidence" value="ECO:0007669"/>
    <property type="project" value="TreeGrafter"/>
</dbReference>
<dbReference type="SUPFAM" id="SSF81301">
    <property type="entry name" value="Nucleotidyltransferase"/>
    <property type="match status" value="1"/>
</dbReference>
<feature type="non-terminal residue" evidence="2">
    <location>
        <position position="1"/>
    </location>
</feature>
<dbReference type="Pfam" id="PF02410">
    <property type="entry name" value="RsfS"/>
    <property type="match status" value="1"/>
</dbReference>
<dbReference type="PANTHER" id="PTHR21043:SF0">
    <property type="entry name" value="MITOCHONDRIAL ASSEMBLY OF RIBOSOMAL LARGE SUBUNIT PROTEIN 1"/>
    <property type="match status" value="1"/>
</dbReference>
<dbReference type="Gene3D" id="3.30.460.10">
    <property type="entry name" value="Beta Polymerase, domain 2"/>
    <property type="match status" value="1"/>
</dbReference>
<comment type="similarity">
    <text evidence="1">Belongs to the Iojap/RsfS family.</text>
</comment>